<dbReference type="AlphaFoldDB" id="A0A1H8H9I9"/>
<keyword evidence="4" id="KW-1185">Reference proteome</keyword>
<gene>
    <name evidence="3" type="ORF">E3O10_14070</name>
</gene>
<organism evidence="3 4">
    <name type="scientific">Cryobacterium luteum</name>
    <dbReference type="NCBI Taxonomy" id="1424661"/>
    <lineage>
        <taxon>Bacteria</taxon>
        <taxon>Bacillati</taxon>
        <taxon>Actinomycetota</taxon>
        <taxon>Actinomycetes</taxon>
        <taxon>Micrococcales</taxon>
        <taxon>Microbacteriaceae</taxon>
        <taxon>Cryobacterium</taxon>
    </lineage>
</organism>
<evidence type="ECO:0000259" key="2">
    <source>
        <dbReference type="Pfam" id="PF03795"/>
    </source>
</evidence>
<dbReference type="STRING" id="1424661.SAMN05216281_10937"/>
<reference evidence="3 4" key="1">
    <citation type="submission" date="2019-03" db="EMBL/GenBank/DDBJ databases">
        <title>Genomics of glacier-inhabiting Cryobacterium strains.</title>
        <authorList>
            <person name="Liu Q."/>
            <person name="Xin Y.-H."/>
        </authorList>
    </citation>
    <scope>NUCLEOTIDE SEQUENCE [LARGE SCALE GENOMIC DNA]</scope>
    <source>
        <strain evidence="3 4">Hh15</strain>
    </source>
</reference>
<dbReference type="PANTHER" id="PTHR35174:SF3">
    <property type="entry name" value="BLL7171 PROTEIN"/>
    <property type="match status" value="1"/>
</dbReference>
<dbReference type="InterPro" id="IPR005545">
    <property type="entry name" value="YCII"/>
</dbReference>
<dbReference type="Pfam" id="PF03795">
    <property type="entry name" value="YCII"/>
    <property type="match status" value="1"/>
</dbReference>
<evidence type="ECO:0000256" key="1">
    <source>
        <dbReference type="ARBA" id="ARBA00007689"/>
    </source>
</evidence>
<dbReference type="SUPFAM" id="SSF54909">
    <property type="entry name" value="Dimeric alpha+beta barrel"/>
    <property type="match status" value="1"/>
</dbReference>
<protein>
    <submittedName>
        <fullName evidence="3">Transcription initiation protein</fullName>
    </submittedName>
</protein>
<dbReference type="Gene3D" id="3.30.70.1060">
    <property type="entry name" value="Dimeric alpha+beta barrel"/>
    <property type="match status" value="1"/>
</dbReference>
<dbReference type="PANTHER" id="PTHR35174">
    <property type="entry name" value="BLL7171 PROTEIN-RELATED"/>
    <property type="match status" value="1"/>
</dbReference>
<name>A0A1H8H9I9_9MICO</name>
<dbReference type="RefSeq" id="WP_092110310.1">
    <property type="nucleotide sequence ID" value="NZ_FOCN01000009.1"/>
</dbReference>
<evidence type="ECO:0000313" key="4">
    <source>
        <dbReference type="Proteomes" id="UP000297654"/>
    </source>
</evidence>
<comment type="caution">
    <text evidence="3">The sequence shown here is derived from an EMBL/GenBank/DDBJ whole genome shotgun (WGS) entry which is preliminary data.</text>
</comment>
<comment type="similarity">
    <text evidence="1">Belongs to the YciI family.</text>
</comment>
<dbReference type="Proteomes" id="UP000297654">
    <property type="component" value="Unassembled WGS sequence"/>
</dbReference>
<dbReference type="EMBL" id="SOFF01000033">
    <property type="protein sequence ID" value="TFB86736.1"/>
    <property type="molecule type" value="Genomic_DNA"/>
</dbReference>
<dbReference type="OrthoDB" id="3212458at2"/>
<dbReference type="InterPro" id="IPR011008">
    <property type="entry name" value="Dimeric_a/b-barrel"/>
</dbReference>
<evidence type="ECO:0000313" key="3">
    <source>
        <dbReference type="EMBL" id="TFB86736.1"/>
    </source>
</evidence>
<feature type="domain" description="YCII-related" evidence="2">
    <location>
        <begin position="43"/>
        <end position="114"/>
    </location>
</feature>
<proteinExistence type="inferred from homology"/>
<sequence>MTSYVALIYTPDVDWSQPEYAEGMAEYQTFGEDAASVIRGGAALYHTPTATTVRVTGGKGGDVVLSDGPYAETKEALTGFYLLECTDLDEAIRVASMIPGAWNGAVEIRPALPMTVRVPSLETSDTVTQ</sequence>
<accession>A0A1H8H9I9</accession>